<dbReference type="EMBL" id="BK014994">
    <property type="protein sequence ID" value="DAD86138.1"/>
    <property type="molecule type" value="Genomic_DNA"/>
</dbReference>
<organism evidence="1">
    <name type="scientific">Siphoviridae sp. ctGyV19</name>
    <dbReference type="NCBI Taxonomy" id="2826225"/>
    <lineage>
        <taxon>Viruses</taxon>
        <taxon>Duplodnaviria</taxon>
        <taxon>Heunggongvirae</taxon>
        <taxon>Uroviricota</taxon>
        <taxon>Caudoviricetes</taxon>
    </lineage>
</organism>
<accession>A0A8S5MVK9</accession>
<proteinExistence type="predicted"/>
<protein>
    <submittedName>
        <fullName evidence="1">Uncharacterized protein</fullName>
    </submittedName>
</protein>
<reference evidence="1" key="1">
    <citation type="journal article" date="2021" name="Proc. Natl. Acad. Sci. U.S.A.">
        <title>A Catalog of Tens of Thousands of Viruses from Human Metagenomes Reveals Hidden Associations with Chronic Diseases.</title>
        <authorList>
            <person name="Tisza M.J."/>
            <person name="Buck C.B."/>
        </authorList>
    </citation>
    <scope>NUCLEOTIDE SEQUENCE</scope>
    <source>
        <strain evidence="1">CtGyV19</strain>
    </source>
</reference>
<sequence>MKKRPDIGTKMYSVHEHLYYIPDYPAPVLEYVVLEAKVTGFYTLGYTEVCLVGKDPDGHNTPYRYPLNKIGKSLYYSKREAAVQAEQATKRYENTWGWVGDPHIPMRRTWKYLLLENVGERQMNIFDFPEVLP</sequence>
<name>A0A8S5MVK9_9CAUD</name>
<evidence type="ECO:0000313" key="1">
    <source>
        <dbReference type="EMBL" id="DAD86138.1"/>
    </source>
</evidence>